<sequence length="676" mass="71675">MADSPVNSPPAPETSNGTSPSKGTTPSDGSSPPTPPSSPPPSSISAPPPNNNDGSASSSPPPAPPTQEISPPPSATSPPVVANPPPKTPETPPSPPSPEGSTPVTPPAPPQTPSNQSPPIERPSPPSPGANDDRNRTNGGGNRDGSTPSPPSSGNRTSGDGGSLSPPRSISPPRNSGDSDSSLLSGDHHPQANIGLIIGVLVGAGLLLLLLVCICICCNKKKKKKSPQVNHMHYYNNNPYGAPTGNGGYYKGTPQDHVVNMAAQGGGNWRPQQPVSGHHSDSSNLTGRSATPSPQAATLGHNQSTFTYDELSIATEGFTQSNLLGQGGFGYVHKGVLPSGKEVAVKSLKVGSGQGEREFQAEVDIISRVHHRHLVSLVGYCISGGQRLLVYEFIPNNTLEFHLHGKGRPVLEWSTRVKIALGSARGLAYLHEDCHPRIIHRDIKAANILLDFSFETKVADFGLAKLSQDNYTHVSTRVMGTFGYLAPEYASSGKLSDKSDVFSFGVMLLELITGRPPVDLTGEMEDSLVDWARPLCLKAAQDGDYNQLADPRLELNYDQQEMARMASCAAAAIRHSARRRPKMSQIVRALEGDMSMEDLSEGTRPGQSTYLSPGSASSEYDASSYSADMKKFKKLALENKEYQSSEYGGTSEYGLNPSASSSEEMHRGSMKRNTQL</sequence>
<feature type="transmembrane region" description="Helical" evidence="18">
    <location>
        <begin position="194"/>
        <end position="218"/>
    </location>
</feature>
<dbReference type="Gene3D" id="1.10.510.10">
    <property type="entry name" value="Transferase(Phosphotransferase) domain 1"/>
    <property type="match status" value="1"/>
</dbReference>
<dbReference type="OrthoDB" id="4062651at2759"/>
<keyword evidence="7 18" id="KW-0812">Transmembrane</keyword>
<dbReference type="Proteomes" id="UP000029121">
    <property type="component" value="Unassembled WGS sequence"/>
</dbReference>
<evidence type="ECO:0000256" key="1">
    <source>
        <dbReference type="ARBA" id="ARBA00004162"/>
    </source>
</evidence>
<keyword evidence="3" id="KW-1003">Cell membrane</keyword>
<dbReference type="InterPro" id="IPR011009">
    <property type="entry name" value="Kinase-like_dom_sf"/>
</dbReference>
<evidence type="ECO:0000256" key="7">
    <source>
        <dbReference type="ARBA" id="ARBA00022692"/>
    </source>
</evidence>
<evidence type="ECO:0000256" key="12">
    <source>
        <dbReference type="ARBA" id="ARBA00023136"/>
    </source>
</evidence>
<comment type="catalytic activity">
    <reaction evidence="15">
        <text>L-seryl-[protein] + ATP = O-phospho-L-seryl-[protein] + ADP + H(+)</text>
        <dbReference type="Rhea" id="RHEA:17989"/>
        <dbReference type="Rhea" id="RHEA-COMP:9863"/>
        <dbReference type="Rhea" id="RHEA-COMP:11604"/>
        <dbReference type="ChEBI" id="CHEBI:15378"/>
        <dbReference type="ChEBI" id="CHEBI:29999"/>
        <dbReference type="ChEBI" id="CHEBI:30616"/>
        <dbReference type="ChEBI" id="CHEBI:83421"/>
        <dbReference type="ChEBI" id="CHEBI:456216"/>
        <dbReference type="EC" id="2.7.11.1"/>
    </reaction>
</comment>
<keyword evidence="5" id="KW-0597">Phosphoprotein</keyword>
<dbReference type="GO" id="GO:0005524">
    <property type="term" value="F:ATP binding"/>
    <property type="evidence" value="ECO:0007669"/>
    <property type="project" value="UniProtKB-UniRule"/>
</dbReference>
<dbReference type="PROSITE" id="PS00107">
    <property type="entry name" value="PROTEIN_KINASE_ATP"/>
    <property type="match status" value="1"/>
</dbReference>
<name>R0F907_9BRAS</name>
<dbReference type="PANTHER" id="PTHR47982">
    <property type="entry name" value="PROLINE-RICH RECEPTOR-LIKE PROTEIN KINASE PERK4"/>
    <property type="match status" value="1"/>
</dbReference>
<protein>
    <recommendedName>
        <fullName evidence="2">non-specific serine/threonine protein kinase</fullName>
        <ecNumber evidence="2">2.7.11.1</ecNumber>
    </recommendedName>
</protein>
<dbReference type="Pfam" id="PF07714">
    <property type="entry name" value="PK_Tyr_Ser-Thr"/>
    <property type="match status" value="1"/>
</dbReference>
<dbReference type="SUPFAM" id="SSF56112">
    <property type="entry name" value="Protein kinase-like (PK-like)"/>
    <property type="match status" value="1"/>
</dbReference>
<feature type="compositionally biased region" description="Low complexity" evidence="17">
    <location>
        <begin position="14"/>
        <end position="31"/>
    </location>
</feature>
<dbReference type="InterPro" id="IPR008271">
    <property type="entry name" value="Ser/Thr_kinase_AS"/>
</dbReference>
<dbReference type="STRING" id="81985.R0F907"/>
<dbReference type="Gene3D" id="3.30.200.20">
    <property type="entry name" value="Phosphorylase Kinase, domain 1"/>
    <property type="match status" value="1"/>
</dbReference>
<comment type="catalytic activity">
    <reaction evidence="14">
        <text>L-threonyl-[protein] + ATP = O-phospho-L-threonyl-[protein] + ADP + H(+)</text>
        <dbReference type="Rhea" id="RHEA:46608"/>
        <dbReference type="Rhea" id="RHEA-COMP:11060"/>
        <dbReference type="Rhea" id="RHEA-COMP:11605"/>
        <dbReference type="ChEBI" id="CHEBI:15378"/>
        <dbReference type="ChEBI" id="CHEBI:30013"/>
        <dbReference type="ChEBI" id="CHEBI:30616"/>
        <dbReference type="ChEBI" id="CHEBI:61977"/>
        <dbReference type="ChEBI" id="CHEBI:456216"/>
        <dbReference type="EC" id="2.7.11.1"/>
    </reaction>
</comment>
<feature type="compositionally biased region" description="Low complexity" evidence="17">
    <location>
        <begin position="163"/>
        <end position="185"/>
    </location>
</feature>
<keyword evidence="11 18" id="KW-1133">Transmembrane helix</keyword>
<feature type="compositionally biased region" description="Polar residues" evidence="17">
    <location>
        <begin position="605"/>
        <end position="614"/>
    </location>
</feature>
<dbReference type="AlphaFoldDB" id="R0F907"/>
<dbReference type="eggNOG" id="KOG1187">
    <property type="taxonomic scope" value="Eukaryota"/>
</dbReference>
<dbReference type="InterPro" id="IPR017441">
    <property type="entry name" value="Protein_kinase_ATP_BS"/>
</dbReference>
<dbReference type="InterPro" id="IPR001245">
    <property type="entry name" value="Ser-Thr/Tyr_kinase_cat_dom"/>
</dbReference>
<dbReference type="PROSITE" id="PS00108">
    <property type="entry name" value="PROTEIN_KINASE_ST"/>
    <property type="match status" value="1"/>
</dbReference>
<comment type="subcellular location">
    <subcellularLocation>
        <location evidence="1">Cell membrane</location>
        <topology evidence="1">Single-pass membrane protein</topology>
    </subcellularLocation>
</comment>
<dbReference type="EC" id="2.7.11.1" evidence="2"/>
<keyword evidence="8 16" id="KW-0547">Nucleotide-binding</keyword>
<organism evidence="20 21">
    <name type="scientific">Capsella rubella</name>
    <dbReference type="NCBI Taxonomy" id="81985"/>
    <lineage>
        <taxon>Eukaryota</taxon>
        <taxon>Viridiplantae</taxon>
        <taxon>Streptophyta</taxon>
        <taxon>Embryophyta</taxon>
        <taxon>Tracheophyta</taxon>
        <taxon>Spermatophyta</taxon>
        <taxon>Magnoliopsida</taxon>
        <taxon>eudicotyledons</taxon>
        <taxon>Gunneridae</taxon>
        <taxon>Pentapetalae</taxon>
        <taxon>rosids</taxon>
        <taxon>malvids</taxon>
        <taxon>Brassicales</taxon>
        <taxon>Brassicaceae</taxon>
        <taxon>Camelineae</taxon>
        <taxon>Capsella</taxon>
    </lineage>
</organism>
<dbReference type="GO" id="GO:0005886">
    <property type="term" value="C:plasma membrane"/>
    <property type="evidence" value="ECO:0007669"/>
    <property type="project" value="UniProtKB-SubCell"/>
</dbReference>
<dbReference type="PRINTS" id="PR01217">
    <property type="entry name" value="PRICHEXTENSN"/>
</dbReference>
<evidence type="ECO:0000256" key="13">
    <source>
        <dbReference type="ARBA" id="ARBA00023180"/>
    </source>
</evidence>
<evidence type="ECO:0000256" key="4">
    <source>
        <dbReference type="ARBA" id="ARBA00022527"/>
    </source>
</evidence>
<evidence type="ECO:0000256" key="10">
    <source>
        <dbReference type="ARBA" id="ARBA00022840"/>
    </source>
</evidence>
<dbReference type="KEGG" id="crb:17878128"/>
<dbReference type="PANTHER" id="PTHR47982:SF71">
    <property type="entry name" value="PROLINE-RICH RECEPTOR-LIKE PROTEIN KINASE PERK5"/>
    <property type="match status" value="1"/>
</dbReference>
<evidence type="ECO:0000256" key="8">
    <source>
        <dbReference type="ARBA" id="ARBA00022741"/>
    </source>
</evidence>
<evidence type="ECO:0000313" key="20">
    <source>
        <dbReference type="EMBL" id="EOA18131.1"/>
    </source>
</evidence>
<reference evidence="21" key="1">
    <citation type="journal article" date="2013" name="Nat. Genet.">
        <title>The Capsella rubella genome and the genomic consequences of rapid mating system evolution.</title>
        <authorList>
            <person name="Slotte T."/>
            <person name="Hazzouri K.M."/>
            <person name="Agren J.A."/>
            <person name="Koenig D."/>
            <person name="Maumus F."/>
            <person name="Guo Y.L."/>
            <person name="Steige K."/>
            <person name="Platts A.E."/>
            <person name="Escobar J.S."/>
            <person name="Newman L.K."/>
            <person name="Wang W."/>
            <person name="Mandakova T."/>
            <person name="Vello E."/>
            <person name="Smith L.M."/>
            <person name="Henz S.R."/>
            <person name="Steffen J."/>
            <person name="Takuno S."/>
            <person name="Brandvain Y."/>
            <person name="Coop G."/>
            <person name="Andolfatto P."/>
            <person name="Hu T.T."/>
            <person name="Blanchette M."/>
            <person name="Clark R.M."/>
            <person name="Quesneville H."/>
            <person name="Nordborg M."/>
            <person name="Gaut B.S."/>
            <person name="Lysak M.A."/>
            <person name="Jenkins J."/>
            <person name="Grimwood J."/>
            <person name="Chapman J."/>
            <person name="Prochnik S."/>
            <person name="Shu S."/>
            <person name="Rokhsar D."/>
            <person name="Schmutz J."/>
            <person name="Weigel D."/>
            <person name="Wright S.I."/>
        </authorList>
    </citation>
    <scope>NUCLEOTIDE SEQUENCE [LARGE SCALE GENOMIC DNA]</scope>
    <source>
        <strain evidence="21">cv. Monte Gargano</strain>
    </source>
</reference>
<dbReference type="FunFam" id="3.30.200.20:FF:000207">
    <property type="entry name" value="proline-rich receptor-like protein kinase PERK1"/>
    <property type="match status" value="1"/>
</dbReference>
<evidence type="ECO:0000256" key="9">
    <source>
        <dbReference type="ARBA" id="ARBA00022777"/>
    </source>
</evidence>
<evidence type="ECO:0000256" key="2">
    <source>
        <dbReference type="ARBA" id="ARBA00012513"/>
    </source>
</evidence>
<feature type="compositionally biased region" description="Polar residues" evidence="17">
    <location>
        <begin position="282"/>
        <end position="299"/>
    </location>
</feature>
<evidence type="ECO:0000256" key="3">
    <source>
        <dbReference type="ARBA" id="ARBA00022475"/>
    </source>
</evidence>
<dbReference type="InterPro" id="IPR047117">
    <property type="entry name" value="PERK1-13-like"/>
</dbReference>
<keyword evidence="4" id="KW-0723">Serine/threonine-protein kinase</keyword>
<evidence type="ECO:0000256" key="5">
    <source>
        <dbReference type="ARBA" id="ARBA00022553"/>
    </source>
</evidence>
<keyword evidence="21" id="KW-1185">Reference proteome</keyword>
<feature type="compositionally biased region" description="Pro residues" evidence="17">
    <location>
        <begin position="59"/>
        <end position="112"/>
    </location>
</feature>
<evidence type="ECO:0000313" key="21">
    <source>
        <dbReference type="Proteomes" id="UP000029121"/>
    </source>
</evidence>
<proteinExistence type="predicted"/>
<dbReference type="GO" id="GO:0004674">
    <property type="term" value="F:protein serine/threonine kinase activity"/>
    <property type="evidence" value="ECO:0007669"/>
    <property type="project" value="UniProtKB-KW"/>
</dbReference>
<feature type="region of interest" description="Disordered" evidence="17">
    <location>
        <begin position="643"/>
        <end position="676"/>
    </location>
</feature>
<evidence type="ECO:0000256" key="6">
    <source>
        <dbReference type="ARBA" id="ARBA00022679"/>
    </source>
</evidence>
<dbReference type="FunFam" id="1.10.510.10:FF:000239">
    <property type="entry name" value="Proline-rich receptor-like protein kinase PERK1"/>
    <property type="match status" value="1"/>
</dbReference>
<evidence type="ECO:0000256" key="16">
    <source>
        <dbReference type="PROSITE-ProRule" id="PRU10141"/>
    </source>
</evidence>
<feature type="region of interest" description="Disordered" evidence="17">
    <location>
        <begin position="263"/>
        <end position="299"/>
    </location>
</feature>
<evidence type="ECO:0000256" key="18">
    <source>
        <dbReference type="SAM" id="Phobius"/>
    </source>
</evidence>
<feature type="region of interest" description="Disordered" evidence="17">
    <location>
        <begin position="593"/>
        <end position="619"/>
    </location>
</feature>
<keyword evidence="6" id="KW-0808">Transferase</keyword>
<evidence type="ECO:0000256" key="15">
    <source>
        <dbReference type="ARBA" id="ARBA00048679"/>
    </source>
</evidence>
<evidence type="ECO:0000259" key="19">
    <source>
        <dbReference type="PROSITE" id="PS50011"/>
    </source>
</evidence>
<evidence type="ECO:0000256" key="17">
    <source>
        <dbReference type="SAM" id="MobiDB-lite"/>
    </source>
</evidence>
<accession>R0F907</accession>
<feature type="compositionally biased region" description="Pro residues" evidence="17">
    <location>
        <begin position="32"/>
        <end position="50"/>
    </location>
</feature>
<keyword evidence="9" id="KW-0418">Kinase</keyword>
<dbReference type="EMBL" id="KB870811">
    <property type="protein sequence ID" value="EOA18131.1"/>
    <property type="molecule type" value="Genomic_DNA"/>
</dbReference>
<feature type="binding site" evidence="16">
    <location>
        <position position="346"/>
    </location>
    <ligand>
        <name>ATP</name>
        <dbReference type="ChEBI" id="CHEBI:30616"/>
    </ligand>
</feature>
<dbReference type="PROSITE" id="PS50011">
    <property type="entry name" value="PROTEIN_KINASE_DOM"/>
    <property type="match status" value="1"/>
</dbReference>
<keyword evidence="10 16" id="KW-0067">ATP-binding</keyword>
<gene>
    <name evidence="20" type="ORF">CARUB_v10006593mg</name>
</gene>
<feature type="domain" description="Protein kinase" evidence="19">
    <location>
        <begin position="318"/>
        <end position="596"/>
    </location>
</feature>
<evidence type="ECO:0000256" key="14">
    <source>
        <dbReference type="ARBA" id="ARBA00047899"/>
    </source>
</evidence>
<dbReference type="InterPro" id="IPR000719">
    <property type="entry name" value="Prot_kinase_dom"/>
</dbReference>
<feature type="region of interest" description="Disordered" evidence="17">
    <location>
        <begin position="1"/>
        <end position="186"/>
    </location>
</feature>
<evidence type="ECO:0000256" key="11">
    <source>
        <dbReference type="ARBA" id="ARBA00022989"/>
    </source>
</evidence>
<keyword evidence="13" id="KW-0325">Glycoprotein</keyword>
<dbReference type="SMART" id="SM00220">
    <property type="entry name" value="S_TKc"/>
    <property type="match status" value="1"/>
</dbReference>
<keyword evidence="12 18" id="KW-0472">Membrane</keyword>